<keyword evidence="2" id="KW-1185">Reference proteome</keyword>
<evidence type="ECO:0000313" key="1">
    <source>
        <dbReference type="EMBL" id="MCX2564687.1"/>
    </source>
</evidence>
<dbReference type="Proteomes" id="UP001301152">
    <property type="component" value="Unassembled WGS sequence"/>
</dbReference>
<name>A0ABT3QHC4_9PROT</name>
<proteinExistence type="predicted"/>
<reference evidence="1 2" key="1">
    <citation type="submission" date="2022-11" db="EMBL/GenBank/DDBJ databases">
        <title>Genome sequencing of Acetobacter type strain.</title>
        <authorList>
            <person name="Heo J."/>
            <person name="Lee D."/>
            <person name="Han B.-H."/>
            <person name="Hong S.-B."/>
            <person name="Kwon S.-W."/>
        </authorList>
    </citation>
    <scope>NUCLEOTIDE SEQUENCE [LARGE SCALE GENOMIC DNA]</scope>
    <source>
        <strain evidence="1 2">KACC 21253</strain>
    </source>
</reference>
<comment type="caution">
    <text evidence="1">The sequence shown here is derived from an EMBL/GenBank/DDBJ whole genome shotgun (WGS) entry which is preliminary data.</text>
</comment>
<accession>A0ABT3QHC4</accession>
<sequence length="283" mass="33642">MPFQPDIPYASENLITTLFNNIMVDDDIDLNATYPYQANTACNQEELEECYRITWQLLARRSRLQEFRRILMKIALRRKALFKEQEFYKEIRAQFKHMRFGCSNFDRRHIYPWQLHFITCQMGFLQDAFRNGQRFKTFRKALLLWGALHPLLFRQTLKRLAAFKPATPENFKNFQKNELKKIIDVLNFDQKVTGHQFHSLRKIISRRTAYVDTLRVIRPNKELDALSIFLATINGLMGDMHDELILRHITGDSNYNKEQFPLPDIINVRLKALIEAEQLSENL</sequence>
<dbReference type="RefSeq" id="WP_173560424.1">
    <property type="nucleotide sequence ID" value="NZ_JAPIUZ010000009.1"/>
</dbReference>
<gene>
    <name evidence="1" type="ORF">OQ497_12095</name>
</gene>
<organism evidence="1 2">
    <name type="scientific">Acetobacter thailandicus</name>
    <dbReference type="NCBI Taxonomy" id="1502842"/>
    <lineage>
        <taxon>Bacteria</taxon>
        <taxon>Pseudomonadati</taxon>
        <taxon>Pseudomonadota</taxon>
        <taxon>Alphaproteobacteria</taxon>
        <taxon>Acetobacterales</taxon>
        <taxon>Acetobacteraceae</taxon>
        <taxon>Acetobacter</taxon>
    </lineage>
</organism>
<evidence type="ECO:0008006" key="3">
    <source>
        <dbReference type="Google" id="ProtNLM"/>
    </source>
</evidence>
<protein>
    <recommendedName>
        <fullName evidence="3">CHAD domain-containing protein</fullName>
    </recommendedName>
</protein>
<evidence type="ECO:0000313" key="2">
    <source>
        <dbReference type="Proteomes" id="UP001301152"/>
    </source>
</evidence>
<dbReference type="EMBL" id="JAPIUZ010000009">
    <property type="protein sequence ID" value="MCX2564687.1"/>
    <property type="molecule type" value="Genomic_DNA"/>
</dbReference>